<keyword evidence="3" id="KW-1185">Reference proteome</keyword>
<feature type="transmembrane region" description="Helical" evidence="1">
    <location>
        <begin position="62"/>
        <end position="83"/>
    </location>
</feature>
<evidence type="ECO:0000256" key="1">
    <source>
        <dbReference type="SAM" id="Phobius"/>
    </source>
</evidence>
<dbReference type="OrthoDB" id="5954308at2759"/>
<sequence length="146" mass="16086">MGIIPLLNQRLGPFDVSAKQRAKAFAVHLKKAGFWTISSSAVSAILGFTVAYLHPDPLTRRLLLISGIASLGIFPITAASQILKINSELCKYNREDSLSDVAKGSAQYKRVEELVKKWEGKHKLRFASYFTAWALSLSAVVLNLKP</sequence>
<proteinExistence type="predicted"/>
<evidence type="ECO:0000313" key="2">
    <source>
        <dbReference type="EMBL" id="RSH92963.1"/>
    </source>
</evidence>
<feature type="transmembrane region" description="Helical" evidence="1">
    <location>
        <begin position="126"/>
        <end position="144"/>
    </location>
</feature>
<keyword evidence="1" id="KW-1133">Transmembrane helix</keyword>
<comment type="caution">
    <text evidence="2">The sequence shown here is derived from an EMBL/GenBank/DDBJ whole genome shotgun (WGS) entry which is preliminary data.</text>
</comment>
<name>A0A427YPE2_9TREE</name>
<dbReference type="AlphaFoldDB" id="A0A427YPE2"/>
<dbReference type="InterPro" id="IPR013901">
    <property type="entry name" value="Anthrone_oxy"/>
</dbReference>
<evidence type="ECO:0000313" key="3">
    <source>
        <dbReference type="Proteomes" id="UP000279259"/>
    </source>
</evidence>
<evidence type="ECO:0008006" key="4">
    <source>
        <dbReference type="Google" id="ProtNLM"/>
    </source>
</evidence>
<reference evidence="2 3" key="1">
    <citation type="submission" date="2018-11" db="EMBL/GenBank/DDBJ databases">
        <title>Genome sequence of Saitozyma podzolica DSM 27192.</title>
        <authorList>
            <person name="Aliyu H."/>
            <person name="Gorte O."/>
            <person name="Ochsenreither K."/>
        </authorList>
    </citation>
    <scope>NUCLEOTIDE SEQUENCE [LARGE SCALE GENOMIC DNA]</scope>
    <source>
        <strain evidence="2 3">DSM 27192</strain>
    </source>
</reference>
<dbReference type="EMBL" id="RSCD01000005">
    <property type="protein sequence ID" value="RSH92963.1"/>
    <property type="molecule type" value="Genomic_DNA"/>
</dbReference>
<keyword evidence="1" id="KW-0812">Transmembrane</keyword>
<feature type="transmembrane region" description="Helical" evidence="1">
    <location>
        <begin position="32"/>
        <end position="53"/>
    </location>
</feature>
<accession>A0A427YPE2</accession>
<keyword evidence="1" id="KW-0472">Membrane</keyword>
<protein>
    <recommendedName>
        <fullName evidence="4">DUF1772 domain-containing protein</fullName>
    </recommendedName>
</protein>
<gene>
    <name evidence="2" type="ORF">EHS25_008411</name>
</gene>
<organism evidence="2 3">
    <name type="scientific">Saitozyma podzolica</name>
    <dbReference type="NCBI Taxonomy" id="1890683"/>
    <lineage>
        <taxon>Eukaryota</taxon>
        <taxon>Fungi</taxon>
        <taxon>Dikarya</taxon>
        <taxon>Basidiomycota</taxon>
        <taxon>Agaricomycotina</taxon>
        <taxon>Tremellomycetes</taxon>
        <taxon>Tremellales</taxon>
        <taxon>Trimorphomycetaceae</taxon>
        <taxon>Saitozyma</taxon>
    </lineage>
</organism>
<dbReference type="Pfam" id="PF08592">
    <property type="entry name" value="Anthrone_oxy"/>
    <property type="match status" value="1"/>
</dbReference>
<dbReference type="Proteomes" id="UP000279259">
    <property type="component" value="Unassembled WGS sequence"/>
</dbReference>